<dbReference type="Gene3D" id="1.10.630.10">
    <property type="entry name" value="Cytochrome P450"/>
    <property type="match status" value="1"/>
</dbReference>
<keyword evidence="5" id="KW-0560">Oxidoreductase</keyword>
<dbReference type="CDD" id="cd11041">
    <property type="entry name" value="CYP503A1-like"/>
    <property type="match status" value="1"/>
</dbReference>
<dbReference type="InterPro" id="IPR036396">
    <property type="entry name" value="Cyt_P450_sf"/>
</dbReference>
<dbReference type="AlphaFoldDB" id="A0A9N9PLN9"/>
<keyword evidence="6" id="KW-0408">Iron</keyword>
<protein>
    <recommendedName>
        <fullName evidence="10">Cytochrome P450</fullName>
    </recommendedName>
</protein>
<dbReference type="SUPFAM" id="SSF48264">
    <property type="entry name" value="Cytochrome P450"/>
    <property type="match status" value="1"/>
</dbReference>
<accession>A0A9N9PLN9</accession>
<dbReference type="EMBL" id="CAJVRL010000084">
    <property type="protein sequence ID" value="CAG8958654.1"/>
    <property type="molecule type" value="Genomic_DNA"/>
</dbReference>
<evidence type="ECO:0000256" key="3">
    <source>
        <dbReference type="ARBA" id="ARBA00022617"/>
    </source>
</evidence>
<dbReference type="PANTHER" id="PTHR46206">
    <property type="entry name" value="CYTOCHROME P450"/>
    <property type="match status" value="1"/>
</dbReference>
<dbReference type="GO" id="GO:0004497">
    <property type="term" value="F:monooxygenase activity"/>
    <property type="evidence" value="ECO:0007669"/>
    <property type="project" value="UniProtKB-KW"/>
</dbReference>
<dbReference type="PANTHER" id="PTHR46206:SF1">
    <property type="entry name" value="P450, PUTATIVE (EUROFUNG)-RELATED"/>
    <property type="match status" value="1"/>
</dbReference>
<comment type="cofactor">
    <cofactor evidence="1">
        <name>heme</name>
        <dbReference type="ChEBI" id="CHEBI:30413"/>
    </cofactor>
</comment>
<dbReference type="GO" id="GO:0005506">
    <property type="term" value="F:iron ion binding"/>
    <property type="evidence" value="ECO:0007669"/>
    <property type="project" value="InterPro"/>
</dbReference>
<dbReference type="Pfam" id="PF00067">
    <property type="entry name" value="p450"/>
    <property type="match status" value="2"/>
</dbReference>
<evidence type="ECO:0000313" key="9">
    <source>
        <dbReference type="Proteomes" id="UP000696280"/>
    </source>
</evidence>
<evidence type="ECO:0000256" key="4">
    <source>
        <dbReference type="ARBA" id="ARBA00022723"/>
    </source>
</evidence>
<name>A0A9N9PLN9_9HELO</name>
<keyword evidence="9" id="KW-1185">Reference proteome</keyword>
<organism evidence="8 9">
    <name type="scientific">Hymenoscyphus fraxineus</name>
    <dbReference type="NCBI Taxonomy" id="746836"/>
    <lineage>
        <taxon>Eukaryota</taxon>
        <taxon>Fungi</taxon>
        <taxon>Dikarya</taxon>
        <taxon>Ascomycota</taxon>
        <taxon>Pezizomycotina</taxon>
        <taxon>Leotiomycetes</taxon>
        <taxon>Helotiales</taxon>
        <taxon>Helotiaceae</taxon>
        <taxon>Hymenoscyphus</taxon>
    </lineage>
</organism>
<evidence type="ECO:0008006" key="10">
    <source>
        <dbReference type="Google" id="ProtNLM"/>
    </source>
</evidence>
<keyword evidence="7" id="KW-0503">Monooxygenase</keyword>
<dbReference type="Proteomes" id="UP000696280">
    <property type="component" value="Unassembled WGS sequence"/>
</dbReference>
<evidence type="ECO:0000256" key="2">
    <source>
        <dbReference type="ARBA" id="ARBA00010617"/>
    </source>
</evidence>
<reference evidence="8" key="1">
    <citation type="submission" date="2021-07" db="EMBL/GenBank/DDBJ databases">
        <authorList>
            <person name="Durling M."/>
        </authorList>
    </citation>
    <scope>NUCLEOTIDE SEQUENCE</scope>
</reference>
<evidence type="ECO:0000256" key="7">
    <source>
        <dbReference type="ARBA" id="ARBA00023033"/>
    </source>
</evidence>
<comment type="caution">
    <text evidence="8">The sequence shown here is derived from an EMBL/GenBank/DDBJ whole genome shotgun (WGS) entry which is preliminary data.</text>
</comment>
<dbReference type="GO" id="GO:0016705">
    <property type="term" value="F:oxidoreductase activity, acting on paired donors, with incorporation or reduction of molecular oxygen"/>
    <property type="evidence" value="ECO:0007669"/>
    <property type="project" value="InterPro"/>
</dbReference>
<dbReference type="InterPro" id="IPR001128">
    <property type="entry name" value="Cyt_P450"/>
</dbReference>
<evidence type="ECO:0000256" key="5">
    <source>
        <dbReference type="ARBA" id="ARBA00023002"/>
    </source>
</evidence>
<dbReference type="OrthoDB" id="1844152at2759"/>
<sequence>MTAMTSFMPFFLFAIACLFIFITHRRKKAIEIDEPRILASQPIVGVGREQRASTIAGLRSLLETSKWTMEGYAKYSKNNQPFVIPSLDRGPMVVIPRQQLKLWGSPESVLDMRVTAETTIQFKYTCPDEQVRETRLEIGVIRKQLTRNLSNITPRVADELERGFSRSWGLDNEWKTVNVWSSARKIIMGAANAAFAGDMLCRDTDFLDRVESHTMTVFTGAFLISCLPSMLQPVAGFLVSRVVDFRCDRAMERCMPFIRERLETSANPPPGWKAPQDGLQWLIEESYASPLPDELLPKRVWHRLLLMNNVSLLTTSYTVQNVLLDLYSSDPSLGYVDVLRDEAAQALASTNGIWTSESVAHLRLLDSTIRESMRVSAMGPLMLARTVMHRDGIQLGGHGSEPGIIAGPKTVLTVPMEAIHYDEDLYHDARCFNPFRFAVPPSEGVPKAGKKLAGGDINVGDANRHDADNGAAGDAGTAKQKLIVTLDDGFLSFGTGRWACPGRFFASMEMKIFMANVLLNYDVEPLKKKPQPWHVLWMNLTPRAKIRVRRRQSSGKAQARSE</sequence>
<proteinExistence type="inferred from homology"/>
<dbReference type="GO" id="GO:0020037">
    <property type="term" value="F:heme binding"/>
    <property type="evidence" value="ECO:0007669"/>
    <property type="project" value="InterPro"/>
</dbReference>
<comment type="similarity">
    <text evidence="2">Belongs to the cytochrome P450 family.</text>
</comment>
<evidence type="ECO:0000256" key="6">
    <source>
        <dbReference type="ARBA" id="ARBA00023004"/>
    </source>
</evidence>
<keyword evidence="3" id="KW-0349">Heme</keyword>
<gene>
    <name evidence="8" type="ORF">HYFRA_00011495</name>
</gene>
<evidence type="ECO:0000256" key="1">
    <source>
        <dbReference type="ARBA" id="ARBA00001971"/>
    </source>
</evidence>
<evidence type="ECO:0000313" key="8">
    <source>
        <dbReference type="EMBL" id="CAG8958654.1"/>
    </source>
</evidence>
<keyword evidence="4" id="KW-0479">Metal-binding</keyword>